<evidence type="ECO:0000256" key="2">
    <source>
        <dbReference type="SAM" id="MobiDB-lite"/>
    </source>
</evidence>
<dbReference type="OrthoDB" id="128924at2759"/>
<dbReference type="Proteomes" id="UP000001542">
    <property type="component" value="Unassembled WGS sequence"/>
</dbReference>
<evidence type="ECO:0000313" key="4">
    <source>
        <dbReference type="Proteomes" id="UP000001542"/>
    </source>
</evidence>
<reference evidence="3" key="2">
    <citation type="journal article" date="2007" name="Science">
        <title>Draft genome sequence of the sexually transmitted pathogen Trichomonas vaginalis.</title>
        <authorList>
            <person name="Carlton J.M."/>
            <person name="Hirt R.P."/>
            <person name="Silva J.C."/>
            <person name="Delcher A.L."/>
            <person name="Schatz M."/>
            <person name="Zhao Q."/>
            <person name="Wortman J.R."/>
            <person name="Bidwell S.L."/>
            <person name="Alsmark U.C.M."/>
            <person name="Besteiro S."/>
            <person name="Sicheritz-Ponten T."/>
            <person name="Noel C.J."/>
            <person name="Dacks J.B."/>
            <person name="Foster P.G."/>
            <person name="Simillion C."/>
            <person name="Van de Peer Y."/>
            <person name="Miranda-Saavedra D."/>
            <person name="Barton G.J."/>
            <person name="Westrop G.D."/>
            <person name="Mueller S."/>
            <person name="Dessi D."/>
            <person name="Fiori P.L."/>
            <person name="Ren Q."/>
            <person name="Paulsen I."/>
            <person name="Zhang H."/>
            <person name="Bastida-Corcuera F.D."/>
            <person name="Simoes-Barbosa A."/>
            <person name="Brown M.T."/>
            <person name="Hayes R.D."/>
            <person name="Mukherjee M."/>
            <person name="Okumura C.Y."/>
            <person name="Schneider R."/>
            <person name="Smith A.J."/>
            <person name="Vanacova S."/>
            <person name="Villalvazo M."/>
            <person name="Haas B.J."/>
            <person name="Pertea M."/>
            <person name="Feldblyum T.V."/>
            <person name="Utterback T.R."/>
            <person name="Shu C.L."/>
            <person name="Osoegawa K."/>
            <person name="de Jong P.J."/>
            <person name="Hrdy I."/>
            <person name="Horvathova L."/>
            <person name="Zubacova Z."/>
            <person name="Dolezal P."/>
            <person name="Malik S.B."/>
            <person name="Logsdon J.M. Jr."/>
            <person name="Henze K."/>
            <person name="Gupta A."/>
            <person name="Wang C.C."/>
            <person name="Dunne R.L."/>
            <person name="Upcroft J.A."/>
            <person name="Upcroft P."/>
            <person name="White O."/>
            <person name="Salzberg S.L."/>
            <person name="Tang P."/>
            <person name="Chiu C.-H."/>
            <person name="Lee Y.-S."/>
            <person name="Embley T.M."/>
            <person name="Coombs G.H."/>
            <person name="Mottram J.C."/>
            <person name="Tachezy J."/>
            <person name="Fraser-Liggett C.M."/>
            <person name="Johnson P.J."/>
        </authorList>
    </citation>
    <scope>NUCLEOTIDE SEQUENCE [LARGE SCALE GENOMIC DNA]</scope>
    <source>
        <strain evidence="3">G3</strain>
    </source>
</reference>
<dbReference type="InParanoid" id="A2F3M5"/>
<reference evidence="3" key="1">
    <citation type="submission" date="2006-10" db="EMBL/GenBank/DDBJ databases">
        <authorList>
            <person name="Amadeo P."/>
            <person name="Zhao Q."/>
            <person name="Wortman J."/>
            <person name="Fraser-Liggett C."/>
            <person name="Carlton J."/>
        </authorList>
    </citation>
    <scope>NUCLEOTIDE SEQUENCE</scope>
    <source>
        <strain evidence="3">G3</strain>
    </source>
</reference>
<dbReference type="KEGG" id="tva:4758314"/>
<dbReference type="VEuPathDB" id="TrichDB:TVAGG3_0551630"/>
<feature type="coiled-coil region" evidence="1">
    <location>
        <begin position="317"/>
        <end position="382"/>
    </location>
</feature>
<feature type="region of interest" description="Disordered" evidence="2">
    <location>
        <begin position="269"/>
        <end position="292"/>
    </location>
</feature>
<protein>
    <submittedName>
        <fullName evidence="3">Uncharacterized protein</fullName>
    </submittedName>
</protein>
<feature type="coiled-coil region" evidence="1">
    <location>
        <begin position="109"/>
        <end position="228"/>
    </location>
</feature>
<accession>A2F3M5</accession>
<dbReference type="RefSeq" id="XP_001313422.1">
    <property type="nucleotide sequence ID" value="XM_001313421.1"/>
</dbReference>
<organism evidence="3 4">
    <name type="scientific">Trichomonas vaginalis (strain ATCC PRA-98 / G3)</name>
    <dbReference type="NCBI Taxonomy" id="412133"/>
    <lineage>
        <taxon>Eukaryota</taxon>
        <taxon>Metamonada</taxon>
        <taxon>Parabasalia</taxon>
        <taxon>Trichomonadida</taxon>
        <taxon>Trichomonadidae</taxon>
        <taxon>Trichomonas</taxon>
    </lineage>
</organism>
<evidence type="ECO:0000256" key="1">
    <source>
        <dbReference type="SAM" id="Coils"/>
    </source>
</evidence>
<feature type="compositionally biased region" description="Basic and acidic residues" evidence="2">
    <location>
        <begin position="272"/>
        <end position="284"/>
    </location>
</feature>
<name>A2F3M5_TRIV3</name>
<gene>
    <name evidence="3" type="ORF">TVAG_317780</name>
</gene>
<keyword evidence="4" id="KW-1185">Reference proteome</keyword>
<proteinExistence type="predicted"/>
<dbReference type="VEuPathDB" id="TrichDB:TVAG_317780"/>
<dbReference type="AlphaFoldDB" id="A2F3M5"/>
<sequence length="383" mass="44628">MNSVEEIDELRRIDILTAKRDSLDKSINEANHALSLLETMQENLSSQHSALNLEIDELEITNQKYLDSTNKVPHYKDSHKTLEFFDQLKILEAETEYIDATLEARRKNINDLKSHLSASNSQLKRLETQISELNDTLEKTQKTEHERESAIKILKQKIFDADDEYNRTQDICENLKVEIQNQADEMKEISPEAMELLVLQKDTLIEEVRKGQEEVNKLEARSKQNQSKYAAQDNFQQKKLDKEASPLVWMSERNSLLIKIKKAQQELAQLNQRDRSANKTREKTSQLAEESQYSEDDVKKALYLELQEIMNQQDTFMEDAIETETNYREELKNQIKEIDQTADSINSFKDGALDLMKQHNTIASGKDRLELLRQELHDLKSKL</sequence>
<dbReference type="SMR" id="A2F3M5"/>
<evidence type="ECO:0000313" key="3">
    <source>
        <dbReference type="EMBL" id="EAY00493.1"/>
    </source>
</evidence>
<dbReference type="EMBL" id="DS113599">
    <property type="protein sequence ID" value="EAY00493.1"/>
    <property type="molecule type" value="Genomic_DNA"/>
</dbReference>
<dbReference type="SUPFAM" id="SSF57997">
    <property type="entry name" value="Tropomyosin"/>
    <property type="match status" value="1"/>
</dbReference>
<keyword evidence="1" id="KW-0175">Coiled coil</keyword>